<evidence type="ECO:0000313" key="2">
    <source>
        <dbReference type="EMBL" id="EHB10993.1"/>
    </source>
</evidence>
<name>G5BNY4_HETGA</name>
<organism evidence="2 3">
    <name type="scientific">Heterocephalus glaber</name>
    <name type="common">Naked mole rat</name>
    <dbReference type="NCBI Taxonomy" id="10181"/>
    <lineage>
        <taxon>Eukaryota</taxon>
        <taxon>Metazoa</taxon>
        <taxon>Chordata</taxon>
        <taxon>Craniata</taxon>
        <taxon>Vertebrata</taxon>
        <taxon>Euteleostomi</taxon>
        <taxon>Mammalia</taxon>
        <taxon>Eutheria</taxon>
        <taxon>Euarchontoglires</taxon>
        <taxon>Glires</taxon>
        <taxon>Rodentia</taxon>
        <taxon>Hystricomorpha</taxon>
        <taxon>Bathyergidae</taxon>
        <taxon>Heterocephalus</taxon>
    </lineage>
</organism>
<dbReference type="AlphaFoldDB" id="G5BNY4"/>
<dbReference type="InParanoid" id="G5BNY4"/>
<evidence type="ECO:0000256" key="1">
    <source>
        <dbReference type="SAM" id="Coils"/>
    </source>
</evidence>
<dbReference type="STRING" id="10181.G5BNY4"/>
<feature type="coiled-coil region" evidence="1">
    <location>
        <begin position="38"/>
        <end position="65"/>
    </location>
</feature>
<accession>G5BNY4</accession>
<dbReference type="EMBL" id="JH171205">
    <property type="protein sequence ID" value="EHB10993.1"/>
    <property type="molecule type" value="Genomic_DNA"/>
</dbReference>
<gene>
    <name evidence="2" type="ORF">GW7_03070</name>
</gene>
<reference evidence="2 3" key="1">
    <citation type="journal article" date="2011" name="Nature">
        <title>Genome sequencing reveals insights into physiology and longevity of the naked mole rat.</title>
        <authorList>
            <person name="Kim E.B."/>
            <person name="Fang X."/>
            <person name="Fushan A.A."/>
            <person name="Huang Z."/>
            <person name="Lobanov A.V."/>
            <person name="Han L."/>
            <person name="Marino S.M."/>
            <person name="Sun X."/>
            <person name="Turanov A.A."/>
            <person name="Yang P."/>
            <person name="Yim S.H."/>
            <person name="Zhao X."/>
            <person name="Kasaikina M.V."/>
            <person name="Stoletzki N."/>
            <person name="Peng C."/>
            <person name="Polak P."/>
            <person name="Xiong Z."/>
            <person name="Kiezun A."/>
            <person name="Zhu Y."/>
            <person name="Chen Y."/>
            <person name="Kryukov G.V."/>
            <person name="Zhang Q."/>
            <person name="Peshkin L."/>
            <person name="Yang L."/>
            <person name="Bronson R.T."/>
            <person name="Buffenstein R."/>
            <person name="Wang B."/>
            <person name="Han C."/>
            <person name="Li Q."/>
            <person name="Chen L."/>
            <person name="Zhao W."/>
            <person name="Sunyaev S.R."/>
            <person name="Park T.J."/>
            <person name="Zhang G."/>
            <person name="Wang J."/>
            <person name="Gladyshev V.N."/>
        </authorList>
    </citation>
    <scope>NUCLEOTIDE SEQUENCE [LARGE SCALE GENOMIC DNA]</scope>
</reference>
<sequence length="70" mass="7958">MVQPHLGSIVQSWLLYVKEASSGYEVSMVRQSLRSSSNRLAQLTLEQILEHLDNLQLNLANTKQNFVSEN</sequence>
<keyword evidence="1" id="KW-0175">Coiled coil</keyword>
<protein>
    <submittedName>
        <fullName evidence="2">Integrator complex subunit 3</fullName>
    </submittedName>
</protein>
<evidence type="ECO:0000313" key="3">
    <source>
        <dbReference type="Proteomes" id="UP000006813"/>
    </source>
</evidence>
<dbReference type="Proteomes" id="UP000006813">
    <property type="component" value="Unassembled WGS sequence"/>
</dbReference>
<proteinExistence type="predicted"/>